<evidence type="ECO:0000256" key="1">
    <source>
        <dbReference type="SAM" id="Phobius"/>
    </source>
</evidence>
<dbReference type="RefSeq" id="WP_012175465.1">
    <property type="nucleotide sequence ID" value="NC_009943.1"/>
</dbReference>
<dbReference type="KEGG" id="dol:Dole_2049"/>
<evidence type="ECO:0000313" key="2">
    <source>
        <dbReference type="EMBL" id="ABW67853.1"/>
    </source>
</evidence>
<dbReference type="EMBL" id="CP000859">
    <property type="protein sequence ID" value="ABW67853.1"/>
    <property type="molecule type" value="Genomic_DNA"/>
</dbReference>
<protein>
    <recommendedName>
        <fullName evidence="4">Ankyrin repeat domain-containing protein</fullName>
    </recommendedName>
</protein>
<keyword evidence="1" id="KW-0472">Membrane</keyword>
<keyword evidence="3" id="KW-1185">Reference proteome</keyword>
<feature type="transmembrane region" description="Helical" evidence="1">
    <location>
        <begin position="6"/>
        <end position="26"/>
    </location>
</feature>
<dbReference type="AlphaFoldDB" id="A8ZTS0"/>
<reference evidence="2 3" key="1">
    <citation type="submission" date="2007-10" db="EMBL/GenBank/DDBJ databases">
        <title>Complete sequence of Desulfococcus oleovorans Hxd3.</title>
        <authorList>
            <consortium name="US DOE Joint Genome Institute"/>
            <person name="Copeland A."/>
            <person name="Lucas S."/>
            <person name="Lapidus A."/>
            <person name="Barry K."/>
            <person name="Glavina del Rio T."/>
            <person name="Dalin E."/>
            <person name="Tice H."/>
            <person name="Pitluck S."/>
            <person name="Kiss H."/>
            <person name="Brettin T."/>
            <person name="Bruce D."/>
            <person name="Detter J.C."/>
            <person name="Han C."/>
            <person name="Schmutz J."/>
            <person name="Larimer F."/>
            <person name="Land M."/>
            <person name="Hauser L."/>
            <person name="Kyrpides N."/>
            <person name="Kim E."/>
            <person name="Wawrik B."/>
            <person name="Richardson P."/>
        </authorList>
    </citation>
    <scope>NUCLEOTIDE SEQUENCE [LARGE SCALE GENOMIC DNA]</scope>
    <source>
        <strain evidence="3">DSM 6200 / JCM 39069 / Hxd3</strain>
    </source>
</reference>
<accession>A8ZTS0</accession>
<dbReference type="HOGENOM" id="CLU_1774398_0_0_7"/>
<organism evidence="2 3">
    <name type="scientific">Desulfosudis oleivorans (strain DSM 6200 / JCM 39069 / Hxd3)</name>
    <name type="common">Desulfococcus oleovorans</name>
    <dbReference type="NCBI Taxonomy" id="96561"/>
    <lineage>
        <taxon>Bacteria</taxon>
        <taxon>Pseudomonadati</taxon>
        <taxon>Thermodesulfobacteriota</taxon>
        <taxon>Desulfobacteria</taxon>
        <taxon>Desulfobacterales</taxon>
        <taxon>Desulfosudaceae</taxon>
        <taxon>Desulfosudis</taxon>
    </lineage>
</organism>
<keyword evidence="1" id="KW-1133">Transmembrane helix</keyword>
<proteinExistence type="predicted"/>
<name>A8ZTS0_DESOH</name>
<evidence type="ECO:0008006" key="4">
    <source>
        <dbReference type="Google" id="ProtNLM"/>
    </source>
</evidence>
<keyword evidence="1" id="KW-0812">Transmembrane</keyword>
<gene>
    <name evidence="2" type="ordered locus">Dole_2049</name>
</gene>
<evidence type="ECO:0000313" key="3">
    <source>
        <dbReference type="Proteomes" id="UP000008561"/>
    </source>
</evidence>
<sequence>MTEKKALKLGLSFGIIIGVIALVFVLKFCISIEKTVSYEEYPSLLEAIESNASTEEILKILKKNPEAINRLQQQDGESFVFDDPIGTAALLNRKDIILLLIEHGGDPLKATDYIMNQYGSSNKEAIGLIRECIKESSSEDKEREVP</sequence>
<dbReference type="Proteomes" id="UP000008561">
    <property type="component" value="Chromosome"/>
</dbReference>